<sequence length="511" mass="56792">MQHNNILILDFGSQYTQLIARRVRELNIYCEIHPFNKIPDKLEEYKAVILSGSPFSVRGENALHPDLSKIRGKKPVLAVCYGAQYLAHFSGGEVAPSDTREYGRAKLSYIKPNETFFKNINEGSQVWMSHSDTIKHLPTKGVLLASTHDVQNAAFKIEGEETYAIQFHPEVYHSTDGKQLLENFLVHIAKVNQDWTPQSFVEETVEELQQKIGNDKVVLGLSGGVDSSVAAMLLHKAIGKNLYCIFVNNGLLRKNEFLEVLDQYKDMGLNVKGVDASARFLEALAGLSDPEEKRKAIGRVFIEVFDDEAHEISDVTWLAQGTIYPDVIESVSATGGPSATIKSHHNVGGLPDFMKLKIVEPLKALFKDEVRRVGASMGMDANLLGRHPFPGPGLAIRILGDITAEKVRILQEVDAIFINGLKTWGLYDQVWQAGAILLPVNSVGVMGDERTYEKCVALRAVESTDGMTADWVNLPYEFLQKTSNDIINKVKGVNRVVYDISSKPPATIEWE</sequence>
<protein>
    <recommendedName>
        <fullName evidence="9">GMP synthase [glutamine-hydrolyzing]</fullName>
        <ecNumber evidence="9">6.3.5.2</ecNumber>
    </recommendedName>
    <alternativeName>
        <fullName evidence="9">GMP synthetase</fullName>
    </alternativeName>
    <alternativeName>
        <fullName evidence="9">Glutamine amidotransferase</fullName>
    </alternativeName>
</protein>
<keyword evidence="8 9" id="KW-0315">Glutamine amidotransferase</keyword>
<dbReference type="Proteomes" id="UP000012024">
    <property type="component" value="Unassembled WGS sequence"/>
</dbReference>
<comment type="function">
    <text evidence="1 9">Catalyzes the synthesis of GMP from XMP.</text>
</comment>
<dbReference type="GeneID" id="98641031"/>
<evidence type="ECO:0000256" key="4">
    <source>
        <dbReference type="ARBA" id="ARBA00022741"/>
    </source>
</evidence>
<dbReference type="UniPathway" id="UPA00189">
    <property type="reaction ID" value="UER00296"/>
</dbReference>
<comment type="subunit">
    <text evidence="9">Homodimer.</text>
</comment>
<evidence type="ECO:0000256" key="3">
    <source>
        <dbReference type="ARBA" id="ARBA00022598"/>
    </source>
</evidence>
<dbReference type="PANTHER" id="PTHR11922:SF2">
    <property type="entry name" value="GMP SYNTHASE [GLUTAMINE-HYDROLYZING]"/>
    <property type="match status" value="1"/>
</dbReference>
<dbReference type="InterPro" id="IPR022310">
    <property type="entry name" value="NAD/GMP_synthase"/>
</dbReference>
<dbReference type="Gene3D" id="3.40.50.880">
    <property type="match status" value="1"/>
</dbReference>
<dbReference type="eggNOG" id="COG0519">
    <property type="taxonomic scope" value="Bacteria"/>
</dbReference>
<dbReference type="OrthoDB" id="9802219at2"/>
<dbReference type="PATRIC" id="fig|1137281.3.peg.1125"/>
<dbReference type="InterPro" id="IPR017926">
    <property type="entry name" value="GATASE"/>
</dbReference>
<dbReference type="RefSeq" id="WP_007648546.1">
    <property type="nucleotide sequence ID" value="NZ_ANLA01000007.1"/>
</dbReference>
<dbReference type="SUPFAM" id="SSF54810">
    <property type="entry name" value="GMP synthetase C-terminal dimerisation domain"/>
    <property type="match status" value="1"/>
</dbReference>
<dbReference type="Pfam" id="PF00958">
    <property type="entry name" value="GMP_synt_C"/>
    <property type="match status" value="1"/>
</dbReference>
<dbReference type="SUPFAM" id="SSF52317">
    <property type="entry name" value="Class I glutamine amidotransferase-like"/>
    <property type="match status" value="1"/>
</dbReference>
<organism evidence="12 13">
    <name type="scientific">Xanthomarina gelatinilytica</name>
    <dbReference type="NCBI Taxonomy" id="1137281"/>
    <lineage>
        <taxon>Bacteria</taxon>
        <taxon>Pseudomonadati</taxon>
        <taxon>Bacteroidota</taxon>
        <taxon>Flavobacteriia</taxon>
        <taxon>Flavobacteriales</taxon>
        <taxon>Flavobacteriaceae</taxon>
        <taxon>Xanthomarina</taxon>
    </lineage>
</organism>
<proteinExistence type="inferred from homology"/>
<dbReference type="InterPro" id="IPR004739">
    <property type="entry name" value="GMP_synth_GATase"/>
</dbReference>
<comment type="catalytic activity">
    <reaction evidence="9">
        <text>XMP + L-glutamine + ATP + H2O = GMP + L-glutamate + AMP + diphosphate + 2 H(+)</text>
        <dbReference type="Rhea" id="RHEA:11680"/>
        <dbReference type="ChEBI" id="CHEBI:15377"/>
        <dbReference type="ChEBI" id="CHEBI:15378"/>
        <dbReference type="ChEBI" id="CHEBI:29985"/>
        <dbReference type="ChEBI" id="CHEBI:30616"/>
        <dbReference type="ChEBI" id="CHEBI:33019"/>
        <dbReference type="ChEBI" id="CHEBI:57464"/>
        <dbReference type="ChEBI" id="CHEBI:58115"/>
        <dbReference type="ChEBI" id="CHEBI:58359"/>
        <dbReference type="ChEBI" id="CHEBI:456215"/>
        <dbReference type="EC" id="6.3.5.2"/>
    </reaction>
</comment>
<keyword evidence="3 9" id="KW-0436">Ligase</keyword>
<dbReference type="PROSITE" id="PS51553">
    <property type="entry name" value="GMPS_ATP_PPASE"/>
    <property type="match status" value="1"/>
</dbReference>
<feature type="active site" evidence="9">
    <location>
        <position position="168"/>
    </location>
</feature>
<dbReference type="EMBL" id="ANLA01000007">
    <property type="protein sequence ID" value="EMQ95442.1"/>
    <property type="molecule type" value="Genomic_DNA"/>
</dbReference>
<dbReference type="Pfam" id="PF00117">
    <property type="entry name" value="GATase"/>
    <property type="match status" value="1"/>
</dbReference>
<dbReference type="eggNOG" id="COG0518">
    <property type="taxonomic scope" value="Bacteria"/>
</dbReference>
<dbReference type="Gene3D" id="3.30.300.10">
    <property type="match status" value="1"/>
</dbReference>
<keyword evidence="7 9" id="KW-0067">ATP-binding</keyword>
<evidence type="ECO:0000313" key="12">
    <source>
        <dbReference type="EMBL" id="EMQ95442.1"/>
    </source>
</evidence>
<dbReference type="InterPro" id="IPR025777">
    <property type="entry name" value="GMPS_ATP_PPase_dom"/>
</dbReference>
<evidence type="ECO:0000256" key="7">
    <source>
        <dbReference type="ARBA" id="ARBA00022840"/>
    </source>
</evidence>
<dbReference type="FunFam" id="3.40.50.880:FF:000047">
    <property type="entry name" value="GMP synthase [glutamine-hydrolyzing] subunit A"/>
    <property type="match status" value="1"/>
</dbReference>
<dbReference type="PANTHER" id="PTHR11922">
    <property type="entry name" value="GMP SYNTHASE-RELATED"/>
    <property type="match status" value="1"/>
</dbReference>
<evidence type="ECO:0000256" key="1">
    <source>
        <dbReference type="ARBA" id="ARBA00002332"/>
    </source>
</evidence>
<evidence type="ECO:0000256" key="8">
    <source>
        <dbReference type="ARBA" id="ARBA00022962"/>
    </source>
</evidence>
<dbReference type="PROSITE" id="PS51273">
    <property type="entry name" value="GATASE_TYPE_1"/>
    <property type="match status" value="1"/>
</dbReference>
<dbReference type="GO" id="GO:0005829">
    <property type="term" value="C:cytosol"/>
    <property type="evidence" value="ECO:0007669"/>
    <property type="project" value="TreeGrafter"/>
</dbReference>
<keyword evidence="4 9" id="KW-0547">Nucleotide-binding</keyword>
<dbReference type="InterPro" id="IPR022955">
    <property type="entry name" value="GMP_synthase"/>
</dbReference>
<feature type="active site" description="Nucleophile" evidence="9">
    <location>
        <position position="80"/>
    </location>
</feature>
<gene>
    <name evidence="9" type="primary">guaA</name>
    <name evidence="12" type="ORF">D778_02536</name>
</gene>
<dbReference type="GO" id="GO:0003921">
    <property type="term" value="F:GMP synthase activity"/>
    <property type="evidence" value="ECO:0007669"/>
    <property type="project" value="InterPro"/>
</dbReference>
<dbReference type="FunFam" id="3.40.50.620:FF:000001">
    <property type="entry name" value="GMP synthase [glutamine-hydrolyzing]"/>
    <property type="match status" value="1"/>
</dbReference>
<dbReference type="EC" id="6.3.5.2" evidence="9"/>
<evidence type="ECO:0000256" key="9">
    <source>
        <dbReference type="HAMAP-Rule" id="MF_00344"/>
    </source>
</evidence>
<comment type="caution">
    <text evidence="12">The sequence shown here is derived from an EMBL/GenBank/DDBJ whole genome shotgun (WGS) entry which is preliminary data.</text>
</comment>
<evidence type="ECO:0000256" key="6">
    <source>
        <dbReference type="ARBA" id="ARBA00022755"/>
    </source>
</evidence>
<dbReference type="HAMAP" id="MF_00344">
    <property type="entry name" value="GMP_synthase"/>
    <property type="match status" value="1"/>
</dbReference>
<accession>M7MGR7</accession>
<dbReference type="NCBIfam" id="TIGR00888">
    <property type="entry name" value="guaA_Nterm"/>
    <property type="match status" value="1"/>
</dbReference>
<comment type="pathway">
    <text evidence="2 9">Purine metabolism; GMP biosynthesis; GMP from XMP (L-Gln route): step 1/1.</text>
</comment>
<dbReference type="InterPro" id="IPR001674">
    <property type="entry name" value="GMP_synth_C"/>
</dbReference>
<evidence type="ECO:0000259" key="11">
    <source>
        <dbReference type="PROSITE" id="PS51553"/>
    </source>
</evidence>
<dbReference type="SUPFAM" id="SSF52402">
    <property type="entry name" value="Adenine nucleotide alpha hydrolases-like"/>
    <property type="match status" value="1"/>
</dbReference>
<dbReference type="NCBIfam" id="NF000848">
    <property type="entry name" value="PRK00074.1"/>
    <property type="match status" value="1"/>
</dbReference>
<evidence type="ECO:0000256" key="10">
    <source>
        <dbReference type="PROSITE-ProRule" id="PRU00886"/>
    </source>
</evidence>
<reference evidence="12 13" key="1">
    <citation type="submission" date="2012-12" db="EMBL/GenBank/DDBJ databases">
        <title>Genome assembly of Formosa sp. AK20.</title>
        <authorList>
            <person name="Kumar R."/>
            <person name="Khatri I."/>
            <person name="Vaidya B."/>
            <person name="Subramanian S."/>
            <person name="Pinnaka A."/>
        </authorList>
    </citation>
    <scope>NUCLEOTIDE SEQUENCE [LARGE SCALE GENOMIC DNA]</scope>
    <source>
        <strain evidence="12 13">AK20</strain>
    </source>
</reference>
<evidence type="ECO:0000256" key="5">
    <source>
        <dbReference type="ARBA" id="ARBA00022749"/>
    </source>
</evidence>
<name>M7MGR7_9FLAO</name>
<dbReference type="NCBIfam" id="TIGR00884">
    <property type="entry name" value="guaA_Cterm"/>
    <property type="match status" value="1"/>
</dbReference>
<dbReference type="CDD" id="cd01742">
    <property type="entry name" value="GATase1_GMP_Synthase"/>
    <property type="match status" value="1"/>
</dbReference>
<evidence type="ECO:0000313" key="13">
    <source>
        <dbReference type="Proteomes" id="UP000012024"/>
    </source>
</evidence>
<keyword evidence="13" id="KW-1185">Reference proteome</keyword>
<feature type="binding site" evidence="10">
    <location>
        <begin position="222"/>
        <end position="228"/>
    </location>
    <ligand>
        <name>ATP</name>
        <dbReference type="ChEBI" id="CHEBI:30616"/>
    </ligand>
</feature>
<dbReference type="Pfam" id="PF02540">
    <property type="entry name" value="NAD_synthase"/>
    <property type="match status" value="1"/>
</dbReference>
<dbReference type="GO" id="GO:0005524">
    <property type="term" value="F:ATP binding"/>
    <property type="evidence" value="ECO:0007669"/>
    <property type="project" value="UniProtKB-UniRule"/>
</dbReference>
<dbReference type="CDD" id="cd01997">
    <property type="entry name" value="GMP_synthase_C"/>
    <property type="match status" value="1"/>
</dbReference>
<feature type="domain" description="GMPS ATP-PPase" evidence="11">
    <location>
        <begin position="195"/>
        <end position="386"/>
    </location>
</feature>
<keyword evidence="5 9" id="KW-0332">GMP biosynthesis</keyword>
<dbReference type="InterPro" id="IPR014729">
    <property type="entry name" value="Rossmann-like_a/b/a_fold"/>
</dbReference>
<keyword evidence="6 9" id="KW-0658">Purine biosynthesis</keyword>
<feature type="active site" evidence="9">
    <location>
        <position position="170"/>
    </location>
</feature>
<evidence type="ECO:0000256" key="2">
    <source>
        <dbReference type="ARBA" id="ARBA00005153"/>
    </source>
</evidence>
<dbReference type="Gene3D" id="3.40.50.620">
    <property type="entry name" value="HUPs"/>
    <property type="match status" value="1"/>
</dbReference>
<dbReference type="InterPro" id="IPR029062">
    <property type="entry name" value="Class_I_gatase-like"/>
</dbReference>
<dbReference type="AlphaFoldDB" id="M7MGR7"/>
<dbReference type="FunFam" id="3.30.300.10:FF:000002">
    <property type="entry name" value="GMP synthase [glutamine-hydrolyzing]"/>
    <property type="match status" value="1"/>
</dbReference>